<proteinExistence type="predicted"/>
<sequence length="476" mass="49778">MVVAPATARLAAAQHTAWMLVDLLARTDGIVSAVHVVCPLDVPLAGRVVPLAPRTVPLADALIIGGNAIGAAPVDLVAVPADGVTVLVVGAEEHPGCRYVLGHGWWGGVADQPMTFPERVSDLPVGSYVAAALAVGEVYLRARLPEHVAAATGIRGWDCWQQCLADHPSADAPANVADLDLSGVALAGVGAVGSTWIHTLWATPGLAGDIVVADADEKGVDITNLNRCPLFGRDSVGMGKADEAARIAGDSSIAWQACDGRLEACLQVRTRPRVLVSAVDRNRAREALQNLYVATILSGSTRDLRAEVLRAGPPGVGACLRCYNPPEALVGDDELRTRLRDAGPEAIARHALDVGVAERDVVQWLGRGQCDEVGNRLIQSLRRTAESNVPTQFAVGFTSVMAGVLLAAETIKTELGRDLTTDGASVNNATFQFRKPTSSANGAVPLGRDPSCPACAPTNPALAIWRRRAEQARPGA</sequence>
<comment type="caution">
    <text evidence="2">The sequence shown here is derived from an EMBL/GenBank/DDBJ whole genome shotgun (WGS) entry which is preliminary data.</text>
</comment>
<evidence type="ECO:0000313" key="3">
    <source>
        <dbReference type="Proteomes" id="UP001589810"/>
    </source>
</evidence>
<keyword evidence="3" id="KW-1185">Reference proteome</keyword>
<dbReference type="GO" id="GO:0016779">
    <property type="term" value="F:nucleotidyltransferase activity"/>
    <property type="evidence" value="ECO:0007669"/>
    <property type="project" value="UniProtKB-KW"/>
</dbReference>
<dbReference type="SUPFAM" id="SSF69572">
    <property type="entry name" value="Activating enzymes of the ubiquitin-like proteins"/>
    <property type="match status" value="1"/>
</dbReference>
<feature type="domain" description="THIF-type NAD/FAD binding fold" evidence="1">
    <location>
        <begin position="177"/>
        <end position="439"/>
    </location>
</feature>
<dbReference type="RefSeq" id="WP_273944328.1">
    <property type="nucleotide sequence ID" value="NZ_CP097263.1"/>
</dbReference>
<keyword evidence="2" id="KW-0548">Nucleotidyltransferase</keyword>
<evidence type="ECO:0000259" key="1">
    <source>
        <dbReference type="Pfam" id="PF00899"/>
    </source>
</evidence>
<organism evidence="2 3">
    <name type="scientific">Kutzneria chonburiensis</name>
    <dbReference type="NCBI Taxonomy" id="1483604"/>
    <lineage>
        <taxon>Bacteria</taxon>
        <taxon>Bacillati</taxon>
        <taxon>Actinomycetota</taxon>
        <taxon>Actinomycetes</taxon>
        <taxon>Pseudonocardiales</taxon>
        <taxon>Pseudonocardiaceae</taxon>
        <taxon>Kutzneria</taxon>
    </lineage>
</organism>
<reference evidence="2 3" key="1">
    <citation type="submission" date="2024-09" db="EMBL/GenBank/DDBJ databases">
        <authorList>
            <person name="Sun Q."/>
            <person name="Mori K."/>
        </authorList>
    </citation>
    <scope>NUCLEOTIDE SEQUENCE [LARGE SCALE GENOMIC DNA]</scope>
    <source>
        <strain evidence="2 3">TBRC 1432</strain>
    </source>
</reference>
<dbReference type="InterPro" id="IPR035985">
    <property type="entry name" value="Ubiquitin-activating_enz"/>
</dbReference>
<protein>
    <submittedName>
        <fullName evidence="2">ThiF family adenylyltransferase</fullName>
    </submittedName>
</protein>
<keyword evidence="2" id="KW-0808">Transferase</keyword>
<evidence type="ECO:0000313" key="2">
    <source>
        <dbReference type="EMBL" id="MFC0541942.1"/>
    </source>
</evidence>
<dbReference type="Pfam" id="PF00899">
    <property type="entry name" value="ThiF"/>
    <property type="match status" value="1"/>
</dbReference>
<dbReference type="Gene3D" id="3.40.50.720">
    <property type="entry name" value="NAD(P)-binding Rossmann-like Domain"/>
    <property type="match status" value="1"/>
</dbReference>
<dbReference type="Proteomes" id="UP001589810">
    <property type="component" value="Unassembled WGS sequence"/>
</dbReference>
<accession>A0ABV6MP06</accession>
<name>A0ABV6MP06_9PSEU</name>
<dbReference type="EMBL" id="JBHLUD010000002">
    <property type="protein sequence ID" value="MFC0541942.1"/>
    <property type="molecule type" value="Genomic_DNA"/>
</dbReference>
<dbReference type="InterPro" id="IPR000594">
    <property type="entry name" value="ThiF_NAD_FAD-bd"/>
</dbReference>
<gene>
    <name evidence="2" type="ORF">ACFFH7_10650</name>
</gene>